<proteinExistence type="inferred from homology"/>
<evidence type="ECO:0000313" key="4">
    <source>
        <dbReference type="EMBL" id="GMI19612.1"/>
    </source>
</evidence>
<evidence type="ECO:0000256" key="1">
    <source>
        <dbReference type="ARBA" id="ARBA00007558"/>
    </source>
</evidence>
<feature type="domain" description="Protein root UVB sensitive/RUS" evidence="2">
    <location>
        <begin position="1"/>
        <end position="176"/>
    </location>
</feature>
<reference evidence="4" key="1">
    <citation type="submission" date="2022-07" db="EMBL/GenBank/DDBJ databases">
        <title>Genome analysis of Parmales, a sister group of diatoms, reveals the evolutionary specialization of diatoms from phago-mixotrophs to photoautotrophs.</title>
        <authorList>
            <person name="Ban H."/>
            <person name="Sato S."/>
            <person name="Yoshikawa S."/>
            <person name="Kazumasa Y."/>
            <person name="Nakamura Y."/>
            <person name="Ichinomiya M."/>
            <person name="Saitoh K."/>
            <person name="Sato N."/>
            <person name="Blanc-Mathieu R."/>
            <person name="Endo H."/>
            <person name="Kuwata A."/>
            <person name="Ogata H."/>
        </authorList>
    </citation>
    <scope>NUCLEOTIDE SEQUENCE</scope>
</reference>
<dbReference type="EMBL" id="BRXZ01008004">
    <property type="protein sequence ID" value="GMI19612.1"/>
    <property type="molecule type" value="Genomic_DNA"/>
</dbReference>
<evidence type="ECO:0000259" key="3">
    <source>
        <dbReference type="Pfam" id="PF24160"/>
    </source>
</evidence>
<dbReference type="InterPro" id="IPR054549">
    <property type="entry name" value="UVB_sens_RUS_dom"/>
</dbReference>
<evidence type="ECO:0000259" key="2">
    <source>
        <dbReference type="Pfam" id="PF04884"/>
    </source>
</evidence>
<evidence type="ECO:0000313" key="5">
    <source>
        <dbReference type="Proteomes" id="UP001165082"/>
    </source>
</evidence>
<dbReference type="InterPro" id="IPR055412">
    <property type="entry name" value="UVB_sens_C"/>
</dbReference>
<comment type="caution">
    <text evidence="4">The sequence shown here is derived from an EMBL/GenBank/DDBJ whole genome shotgun (WGS) entry which is preliminary data.</text>
</comment>
<dbReference type="Pfam" id="PF04884">
    <property type="entry name" value="UVB_sens_prot"/>
    <property type="match status" value="1"/>
</dbReference>
<comment type="similarity">
    <text evidence="1">Belongs to the RUS1 family.</text>
</comment>
<dbReference type="PANTHER" id="PTHR12770">
    <property type="entry name" value="RUS1 FAMILY PROTEIN C16ORF58"/>
    <property type="match status" value="1"/>
</dbReference>
<organism evidence="4 5">
    <name type="scientific">Triparma retinervis</name>
    <dbReference type="NCBI Taxonomy" id="2557542"/>
    <lineage>
        <taxon>Eukaryota</taxon>
        <taxon>Sar</taxon>
        <taxon>Stramenopiles</taxon>
        <taxon>Ochrophyta</taxon>
        <taxon>Bolidophyceae</taxon>
        <taxon>Parmales</taxon>
        <taxon>Triparmaceae</taxon>
        <taxon>Triparma</taxon>
    </lineage>
</organism>
<dbReference type="InterPro" id="IPR006968">
    <property type="entry name" value="RUS_fam"/>
</dbReference>
<keyword evidence="5" id="KW-1185">Reference proteome</keyword>
<dbReference type="Proteomes" id="UP001165082">
    <property type="component" value="Unassembled WGS sequence"/>
</dbReference>
<dbReference type="PANTHER" id="PTHR12770:SF22">
    <property type="entry name" value="PROTEIN ROOT UVB SENSITIVE 1, CHLOROPLASTIC"/>
    <property type="match status" value="1"/>
</dbReference>
<protein>
    <submittedName>
        <fullName evidence="4">Uncharacterized protein</fullName>
    </submittedName>
</protein>
<dbReference type="OrthoDB" id="19606at2759"/>
<sequence length="281" mass="29612">MAAALNWVIKDGLGQLGGVLFASYLGTSQAFDSNPKKWRFVSSLSMDASTLMEVCSPLLPGYFLLIASVANVGKNIAYLSASASRAALHNSLALSGNLADVTAKAGSQTILASMLGTGVGCLVSPIIGTEWVNVAAGFTVCSVGHLGACWWSLKGVALKTVNKERGGIIVSNFLSSGSVPGPDVVARLEPFTPFGPKPAPWLRVGCDLPTMTKSLAALKDMMEETGGEDWIIKVGDGGEVRIAYMKGVKGEDIVRSMLHGFIVKDLVDKGKGEDEHLIRER</sequence>
<feature type="domain" description="Root UVB sensitive protein C-terminal" evidence="3">
    <location>
        <begin position="179"/>
        <end position="270"/>
    </location>
</feature>
<dbReference type="Pfam" id="PF24160">
    <property type="entry name" value="UVB_sens_C"/>
    <property type="match status" value="1"/>
</dbReference>
<gene>
    <name evidence="4" type="ORF">TrRE_jg6631</name>
</gene>
<accession>A0A9W7FW02</accession>
<dbReference type="AlphaFoldDB" id="A0A9W7FW02"/>
<name>A0A9W7FW02_9STRA</name>